<evidence type="ECO:0000313" key="1">
    <source>
        <dbReference type="EMBL" id="MBI5250635.1"/>
    </source>
</evidence>
<reference evidence="1" key="1">
    <citation type="submission" date="2020-07" db="EMBL/GenBank/DDBJ databases">
        <title>Huge and variable diversity of episymbiotic CPR bacteria and DPANN archaea in groundwater ecosystems.</title>
        <authorList>
            <person name="He C.Y."/>
            <person name="Keren R."/>
            <person name="Whittaker M."/>
            <person name="Farag I.F."/>
            <person name="Doudna J."/>
            <person name="Cate J.H.D."/>
            <person name="Banfield J.F."/>
        </authorList>
    </citation>
    <scope>NUCLEOTIDE SEQUENCE</scope>
    <source>
        <strain evidence="1">NC_groundwater_1664_Pr3_B-0.1um_52_9</strain>
    </source>
</reference>
<dbReference type="Proteomes" id="UP000807825">
    <property type="component" value="Unassembled WGS sequence"/>
</dbReference>
<sequence>MIETTLDKTKDEFLESFFESASKVRNVWMRQLGNLRAVFGSNGPEWMNPAEVTQWINLSSFALKFRGAANAAFMDLPLIPLNKYNSAKIQQIRKKWGHSNEESIRPVFGLPVPTGKDVPEPSESVETVKEQIRSLQKELEVLRKKVDARDSSDPRSCDVERL</sequence>
<comment type="caution">
    <text evidence="1">The sequence shown here is derived from an EMBL/GenBank/DDBJ whole genome shotgun (WGS) entry which is preliminary data.</text>
</comment>
<proteinExistence type="predicted"/>
<name>A0A9D6Z475_9BACT</name>
<gene>
    <name evidence="1" type="ORF">HY912_14185</name>
</gene>
<protein>
    <submittedName>
        <fullName evidence="1">Uncharacterized protein</fullName>
    </submittedName>
</protein>
<accession>A0A9D6Z475</accession>
<dbReference type="EMBL" id="JACRDE010000369">
    <property type="protein sequence ID" value="MBI5250635.1"/>
    <property type="molecule type" value="Genomic_DNA"/>
</dbReference>
<evidence type="ECO:0000313" key="2">
    <source>
        <dbReference type="Proteomes" id="UP000807825"/>
    </source>
</evidence>
<organism evidence="1 2">
    <name type="scientific">Desulfomonile tiedjei</name>
    <dbReference type="NCBI Taxonomy" id="2358"/>
    <lineage>
        <taxon>Bacteria</taxon>
        <taxon>Pseudomonadati</taxon>
        <taxon>Thermodesulfobacteriota</taxon>
        <taxon>Desulfomonilia</taxon>
        <taxon>Desulfomonilales</taxon>
        <taxon>Desulfomonilaceae</taxon>
        <taxon>Desulfomonile</taxon>
    </lineage>
</organism>
<dbReference type="AlphaFoldDB" id="A0A9D6Z475"/>